<reference evidence="2" key="2">
    <citation type="submission" date="2023-05" db="EMBL/GenBank/DDBJ databases">
        <authorList>
            <consortium name="Lawrence Berkeley National Laboratory"/>
            <person name="Steindorff A."/>
            <person name="Hensen N."/>
            <person name="Bonometti L."/>
            <person name="Westerberg I."/>
            <person name="Brannstrom I.O."/>
            <person name="Guillou S."/>
            <person name="Cros-Aarteil S."/>
            <person name="Calhoun S."/>
            <person name="Haridas S."/>
            <person name="Kuo A."/>
            <person name="Mondo S."/>
            <person name="Pangilinan J."/>
            <person name="Riley R."/>
            <person name="Labutti K."/>
            <person name="Andreopoulos B."/>
            <person name="Lipzen A."/>
            <person name="Chen C."/>
            <person name="Yanf M."/>
            <person name="Daum C."/>
            <person name="Ng V."/>
            <person name="Clum A."/>
            <person name="Ohm R."/>
            <person name="Martin F."/>
            <person name="Silar P."/>
            <person name="Natvig D."/>
            <person name="Lalanne C."/>
            <person name="Gautier V."/>
            <person name="Ament-Velasquez S.L."/>
            <person name="Kruys A."/>
            <person name="Hutchinson M.I."/>
            <person name="Powell A.J."/>
            <person name="Barry K."/>
            <person name="Miller A.N."/>
            <person name="Grigoriev I.V."/>
            <person name="Debuchy R."/>
            <person name="Gladieux P."/>
            <person name="Thoren M.H."/>
            <person name="Johannesson H."/>
        </authorList>
    </citation>
    <scope>NUCLEOTIDE SEQUENCE</scope>
    <source>
        <strain evidence="2">CBS 103.79</strain>
    </source>
</reference>
<gene>
    <name evidence="2" type="ORF">C8A05DRAFT_14806</name>
</gene>
<dbReference type="EMBL" id="MU855462">
    <property type="protein sequence ID" value="KAK3903213.1"/>
    <property type="molecule type" value="Genomic_DNA"/>
</dbReference>
<organism evidence="2 3">
    <name type="scientific">Staphylotrichum tortipilum</name>
    <dbReference type="NCBI Taxonomy" id="2831512"/>
    <lineage>
        <taxon>Eukaryota</taxon>
        <taxon>Fungi</taxon>
        <taxon>Dikarya</taxon>
        <taxon>Ascomycota</taxon>
        <taxon>Pezizomycotina</taxon>
        <taxon>Sordariomycetes</taxon>
        <taxon>Sordariomycetidae</taxon>
        <taxon>Sordariales</taxon>
        <taxon>Chaetomiaceae</taxon>
        <taxon>Staphylotrichum</taxon>
    </lineage>
</organism>
<dbReference type="AlphaFoldDB" id="A0AAN6RUP5"/>
<dbReference type="Proteomes" id="UP001303889">
    <property type="component" value="Unassembled WGS sequence"/>
</dbReference>
<feature type="transmembrane region" description="Helical" evidence="1">
    <location>
        <begin position="324"/>
        <end position="350"/>
    </location>
</feature>
<reference evidence="2" key="1">
    <citation type="journal article" date="2023" name="Mol. Phylogenet. Evol.">
        <title>Genome-scale phylogeny and comparative genomics of the fungal order Sordariales.</title>
        <authorList>
            <person name="Hensen N."/>
            <person name="Bonometti L."/>
            <person name="Westerberg I."/>
            <person name="Brannstrom I.O."/>
            <person name="Guillou S."/>
            <person name="Cros-Aarteil S."/>
            <person name="Calhoun S."/>
            <person name="Haridas S."/>
            <person name="Kuo A."/>
            <person name="Mondo S."/>
            <person name="Pangilinan J."/>
            <person name="Riley R."/>
            <person name="LaButti K."/>
            <person name="Andreopoulos B."/>
            <person name="Lipzen A."/>
            <person name="Chen C."/>
            <person name="Yan M."/>
            <person name="Daum C."/>
            <person name="Ng V."/>
            <person name="Clum A."/>
            <person name="Steindorff A."/>
            <person name="Ohm R.A."/>
            <person name="Martin F."/>
            <person name="Silar P."/>
            <person name="Natvig D.O."/>
            <person name="Lalanne C."/>
            <person name="Gautier V."/>
            <person name="Ament-Velasquez S.L."/>
            <person name="Kruys A."/>
            <person name="Hutchinson M.I."/>
            <person name="Powell A.J."/>
            <person name="Barry K."/>
            <person name="Miller A.N."/>
            <person name="Grigoriev I.V."/>
            <person name="Debuchy R."/>
            <person name="Gladieux P."/>
            <person name="Hiltunen Thoren M."/>
            <person name="Johannesson H."/>
        </authorList>
    </citation>
    <scope>NUCLEOTIDE SEQUENCE</scope>
    <source>
        <strain evidence="2">CBS 103.79</strain>
    </source>
</reference>
<keyword evidence="1" id="KW-0472">Membrane</keyword>
<feature type="non-terminal residue" evidence="2">
    <location>
        <position position="1"/>
    </location>
</feature>
<proteinExistence type="predicted"/>
<keyword evidence="3" id="KW-1185">Reference proteome</keyword>
<dbReference type="GO" id="GO:0003677">
    <property type="term" value="F:DNA binding"/>
    <property type="evidence" value="ECO:0007669"/>
    <property type="project" value="InterPro"/>
</dbReference>
<comment type="caution">
    <text evidence="2">The sequence shown here is derived from an EMBL/GenBank/DDBJ whole genome shotgun (WGS) entry which is preliminary data.</text>
</comment>
<sequence length="385" mass="42626">LARDLDDDTKHAFLNVFGTNSTQGAGSLDPMAPYFEYYRREMKSSTIFSRPPIHTHEAALQVFELLKAHATKAKTAIPAPEGPAAALDIGVRTMLMTACKTPGTLGGDVFNPVWKADETLAAYVDRVYPRWVTPLDDRRGSTMIAVSRITAHALATESRIRIEWTDRLTDHLELLVGADWKTIYVFRYPCYLKMCLKALVANKPELDHGTAEALALGCLPPDLLSETLGTYDLLFPAADGASQAMLREAAKQDPSFGGGFSVFSQRHEVPRDARNPETMGDLYRKFPRWGERLDVLWKEVENPTAVTRIERWSDRRKSQRWNTWWVVLGLVFAGLFGLVASILGAVQVWISYCSWRDDPAVAGCSAKWSTSSTAVGSTAATPGPS</sequence>
<keyword evidence="1" id="KW-0812">Transmembrane</keyword>
<keyword evidence="1" id="KW-1133">Transmembrane helix</keyword>
<evidence type="ECO:0000313" key="2">
    <source>
        <dbReference type="EMBL" id="KAK3903213.1"/>
    </source>
</evidence>
<dbReference type="InterPro" id="IPR020816">
    <property type="entry name" value="Histone-like_DNA-bd_CS"/>
</dbReference>
<name>A0AAN6RUP5_9PEZI</name>
<evidence type="ECO:0000256" key="1">
    <source>
        <dbReference type="SAM" id="Phobius"/>
    </source>
</evidence>
<accession>A0AAN6RUP5</accession>
<protein>
    <submittedName>
        <fullName evidence="2">Uncharacterized protein</fullName>
    </submittedName>
</protein>
<dbReference type="PROSITE" id="PS00045">
    <property type="entry name" value="HISTONE_LIKE"/>
    <property type="match status" value="1"/>
</dbReference>
<evidence type="ECO:0000313" key="3">
    <source>
        <dbReference type="Proteomes" id="UP001303889"/>
    </source>
</evidence>